<dbReference type="SFLD" id="SFLDS00029">
    <property type="entry name" value="Radical_SAM"/>
    <property type="match status" value="1"/>
</dbReference>
<evidence type="ECO:0000256" key="1">
    <source>
        <dbReference type="ARBA" id="ARBA00022691"/>
    </source>
</evidence>
<evidence type="ECO:0000256" key="2">
    <source>
        <dbReference type="ARBA" id="ARBA00022723"/>
    </source>
</evidence>
<organism evidence="6 7">
    <name type="scientific">Blautia pseudococcoides</name>
    <dbReference type="NCBI Taxonomy" id="1796616"/>
    <lineage>
        <taxon>Bacteria</taxon>
        <taxon>Bacillati</taxon>
        <taxon>Bacillota</taxon>
        <taxon>Clostridia</taxon>
        <taxon>Lachnospirales</taxon>
        <taxon>Lachnospiraceae</taxon>
        <taxon>Blautia</taxon>
    </lineage>
</organism>
<feature type="domain" description="Radical SAM core" evidence="5">
    <location>
        <begin position="387"/>
        <end position="611"/>
    </location>
</feature>
<evidence type="ECO:0000256" key="4">
    <source>
        <dbReference type="ARBA" id="ARBA00023014"/>
    </source>
</evidence>
<dbReference type="InterPro" id="IPR007197">
    <property type="entry name" value="rSAM"/>
</dbReference>
<dbReference type="NCBIfam" id="TIGR04085">
    <property type="entry name" value="rSAM_more_4Fe4S"/>
    <property type="match status" value="1"/>
</dbReference>
<dbReference type="CDD" id="cd01335">
    <property type="entry name" value="Radical_SAM"/>
    <property type="match status" value="1"/>
</dbReference>
<accession>A0A1C7IIJ4</accession>
<keyword evidence="2" id="KW-0479">Metal-binding</keyword>
<dbReference type="Pfam" id="PF04055">
    <property type="entry name" value="Radical_SAM"/>
    <property type="match status" value="1"/>
</dbReference>
<gene>
    <name evidence="6" type="ORF">A4V09_22215</name>
</gene>
<keyword evidence="7" id="KW-1185">Reference proteome</keyword>
<protein>
    <recommendedName>
        <fullName evidence="5">Radical SAM core domain-containing protein</fullName>
    </recommendedName>
</protein>
<keyword evidence="4" id="KW-0411">Iron-sulfur</keyword>
<dbReference type="Pfam" id="PF13186">
    <property type="entry name" value="SPASM"/>
    <property type="match status" value="1"/>
</dbReference>
<dbReference type="SFLD" id="SFLDG01067">
    <property type="entry name" value="SPASM/twitch_domain_containing"/>
    <property type="match status" value="1"/>
</dbReference>
<evidence type="ECO:0000259" key="5">
    <source>
        <dbReference type="PROSITE" id="PS51918"/>
    </source>
</evidence>
<dbReference type="Pfam" id="PF14399">
    <property type="entry name" value="BtrH_N"/>
    <property type="match status" value="1"/>
</dbReference>
<dbReference type="OrthoDB" id="9808591at2"/>
<proteinExistence type="predicted"/>
<sequence>MKRNILSKHLNCVMVLIGSLTLVNINNGEDSKLLIESSNKLITYSGKNCFLSNLTSMAKYYDRKLFEENIYANIGHNYHFGEWVDRHEKKYPTLMCFDPDVSYTELINELRKRTISLKRNIFKDVGKAICYIENRIEHNVPIMINVDAFYLNYWPKNIRSHHAHYLIIYGIERESKVWVIDNCIPGNNIKNYKGELDYKLFVSSMNFENVKINHESIILWEIEPEYALDETCKKVDDIVRYDMHSYQGNQKHRAIVGSILYNYFSGTKSLDVLQGMLLDFANLKRKDNDVLLEIYRNIVSFGGPIIMIELLKKYANNFLDTWPLYRDTIRNYNQLLALWKSVGIGIMRYTIAYEGKHLLKAIEYLNDIIVIETENDKLFQNYIPNKIKLPNKAYLYPTILCNLNCKMCYSGSHHDVSIRNRELSLREYKSLIGKLYENGVMKYDISGGEPLMHDQLDEIVSEIKKYKGTEIFLVTNGTMILKKSSLFLEVLRKVNRIYISLDSTNEELHNKIRGSRVAFERAMEGVKFIQSVGYKNLGLNFVAMKENNFEIKKLLDFAYIQGFKFINILRLLDIQKDEKLLYDNLELNSFLSIYEDVNEWITASQNDRFFEITIVMPGYIAPLILGKRKKATKSNVSLNIEFDPFLGCMAYSNSIVISSTGDVTGCTAMMASDRFCVGNIRSNSFPEILLRWDKMRNVIEKREKNLRRKGSCSDCNEWRFCHGGCPAVALKYKDDYNEEDPTCNLIKGDQL</sequence>
<dbReference type="PANTHER" id="PTHR11228:SF7">
    <property type="entry name" value="PQQA PEPTIDE CYCLASE"/>
    <property type="match status" value="1"/>
</dbReference>
<dbReference type="InterPro" id="IPR026935">
    <property type="entry name" value="BtrH_N"/>
</dbReference>
<dbReference type="SFLD" id="SFLDG01386">
    <property type="entry name" value="main_SPASM_domain-containing"/>
    <property type="match status" value="1"/>
</dbReference>
<dbReference type="GO" id="GO:0051536">
    <property type="term" value="F:iron-sulfur cluster binding"/>
    <property type="evidence" value="ECO:0007669"/>
    <property type="project" value="UniProtKB-KW"/>
</dbReference>
<dbReference type="Gene3D" id="3.20.20.70">
    <property type="entry name" value="Aldolase class I"/>
    <property type="match status" value="1"/>
</dbReference>
<reference evidence="6" key="1">
    <citation type="submission" date="2017-04" db="EMBL/GenBank/DDBJ databases">
        <title>Complete Genome Sequences of Twelve Strains of a Stable Defined Moderately Diverse Mouse Microbiota 2 (sDMDMm2).</title>
        <authorList>
            <person name="Uchimura Y."/>
            <person name="Wyss M."/>
            <person name="Brugiroux S."/>
            <person name="Limenitakis J.P."/>
            <person name="Stecher B."/>
            <person name="McCoy K.D."/>
            <person name="Macpherson A.J."/>
        </authorList>
    </citation>
    <scope>NUCLEOTIDE SEQUENCE</scope>
    <source>
        <strain evidence="6">YL58</strain>
    </source>
</reference>
<dbReference type="InterPro" id="IPR023885">
    <property type="entry name" value="4Fe4S-binding_SPASM_dom"/>
</dbReference>
<evidence type="ECO:0000313" key="7">
    <source>
        <dbReference type="Proteomes" id="UP000092574"/>
    </source>
</evidence>
<dbReference type="PANTHER" id="PTHR11228">
    <property type="entry name" value="RADICAL SAM DOMAIN PROTEIN"/>
    <property type="match status" value="1"/>
</dbReference>
<dbReference type="PROSITE" id="PS51918">
    <property type="entry name" value="RADICAL_SAM"/>
    <property type="match status" value="1"/>
</dbReference>
<evidence type="ECO:0000256" key="3">
    <source>
        <dbReference type="ARBA" id="ARBA00023004"/>
    </source>
</evidence>
<keyword evidence="1" id="KW-0949">S-adenosyl-L-methionine</keyword>
<keyword evidence="3" id="KW-0408">Iron</keyword>
<name>A0A1C7IIJ4_9FIRM</name>
<dbReference type="InterPro" id="IPR050377">
    <property type="entry name" value="Radical_SAM_PqqE_MftC-like"/>
</dbReference>
<dbReference type="InterPro" id="IPR013785">
    <property type="entry name" value="Aldolase_TIM"/>
</dbReference>
<dbReference type="GO" id="GO:0046872">
    <property type="term" value="F:metal ion binding"/>
    <property type="evidence" value="ECO:0007669"/>
    <property type="project" value="UniProtKB-KW"/>
</dbReference>
<evidence type="ECO:0000313" key="6">
    <source>
        <dbReference type="EMBL" id="ANU78219.2"/>
    </source>
</evidence>
<dbReference type="InterPro" id="IPR006638">
    <property type="entry name" value="Elp3/MiaA/NifB-like_rSAM"/>
</dbReference>
<dbReference type="Proteomes" id="UP000092574">
    <property type="component" value="Chromosome"/>
</dbReference>
<dbReference type="EMBL" id="CP015405">
    <property type="protein sequence ID" value="ANU78219.2"/>
    <property type="molecule type" value="Genomic_DNA"/>
</dbReference>
<dbReference type="AlphaFoldDB" id="A0A1C7IIJ4"/>
<dbReference type="SUPFAM" id="SSF102114">
    <property type="entry name" value="Radical SAM enzymes"/>
    <property type="match status" value="1"/>
</dbReference>
<dbReference type="KEGG" id="byl:A4V09_22215"/>
<dbReference type="InterPro" id="IPR058240">
    <property type="entry name" value="rSAM_sf"/>
</dbReference>
<dbReference type="GO" id="GO:0003824">
    <property type="term" value="F:catalytic activity"/>
    <property type="evidence" value="ECO:0007669"/>
    <property type="project" value="InterPro"/>
</dbReference>
<dbReference type="SMART" id="SM00729">
    <property type="entry name" value="Elp3"/>
    <property type="match status" value="1"/>
</dbReference>
<dbReference type="STRING" id="1796616.A4V09_22215"/>